<proteinExistence type="predicted"/>
<dbReference type="AlphaFoldDB" id="R0EFF6"/>
<dbReference type="OrthoDB" id="9799672at2"/>
<dbReference type="eggNOG" id="ENOG5033G69">
    <property type="taxonomic scope" value="Bacteria"/>
</dbReference>
<sequence>MSSTELIFEFRRRLDGVTYRFTPAPSESGRPAWRRTDSPLSLAWTPERGWTVSDEHGVVLSAPWDVDRMAQGPLPPETVWVSRKGDKAYVYDLVRI</sequence>
<dbReference type="EMBL" id="APMP01000026">
    <property type="protein sequence ID" value="ENZ80769.1"/>
    <property type="molecule type" value="Genomic_DNA"/>
</dbReference>
<accession>R0EFF6</accession>
<name>R0EFF6_CAUVI</name>
<evidence type="ECO:0000313" key="1">
    <source>
        <dbReference type="EMBL" id="ENZ80769.1"/>
    </source>
</evidence>
<gene>
    <name evidence="1" type="ORF">OR37_03349</name>
</gene>
<dbReference type="PATRIC" id="fig|1292034.3.peg.3321"/>
<dbReference type="RefSeq" id="WP_004622393.1">
    <property type="nucleotide sequence ID" value="NZ_APMP01000026.1"/>
</dbReference>
<protein>
    <submittedName>
        <fullName evidence="1">Uncharacterized protein</fullName>
    </submittedName>
</protein>
<evidence type="ECO:0000313" key="2">
    <source>
        <dbReference type="Proteomes" id="UP000013063"/>
    </source>
</evidence>
<organism evidence="1 2">
    <name type="scientific">Caulobacter vibrioides OR37</name>
    <dbReference type="NCBI Taxonomy" id="1292034"/>
    <lineage>
        <taxon>Bacteria</taxon>
        <taxon>Pseudomonadati</taxon>
        <taxon>Pseudomonadota</taxon>
        <taxon>Alphaproteobacteria</taxon>
        <taxon>Caulobacterales</taxon>
        <taxon>Caulobacteraceae</taxon>
        <taxon>Caulobacter</taxon>
    </lineage>
</organism>
<dbReference type="STRING" id="1292034.OR37_03349"/>
<comment type="caution">
    <text evidence="1">The sequence shown here is derived from an EMBL/GenBank/DDBJ whole genome shotgun (WGS) entry which is preliminary data.</text>
</comment>
<dbReference type="Proteomes" id="UP000013063">
    <property type="component" value="Unassembled WGS sequence"/>
</dbReference>
<reference evidence="1 2" key="1">
    <citation type="journal article" date="2013" name="Genome Announc.">
        <title>Draft Genome Sequence for Caulobacter sp. Strain OR37, a Bacterium Tolerant to Heavy Metals.</title>
        <authorList>
            <person name="Utturkar S.M."/>
            <person name="Bollmann A."/>
            <person name="Brzoska R.M."/>
            <person name="Klingeman D.M."/>
            <person name="Epstein S.E."/>
            <person name="Palumbo A.V."/>
            <person name="Brown S.D."/>
        </authorList>
    </citation>
    <scope>NUCLEOTIDE SEQUENCE [LARGE SCALE GENOMIC DNA]</scope>
    <source>
        <strain evidence="1 2">OR37</strain>
    </source>
</reference>
<keyword evidence="2" id="KW-1185">Reference proteome</keyword>